<evidence type="ECO:0000313" key="8">
    <source>
        <dbReference type="EMBL" id="TDP82784.1"/>
    </source>
</evidence>
<dbReference type="AlphaFoldDB" id="A0A4R6RA10"/>
<dbReference type="CDD" id="cd03469">
    <property type="entry name" value="Rieske_RO_Alpha_N"/>
    <property type="match status" value="1"/>
</dbReference>
<name>A0A4R6RA10_9HYPH</name>
<keyword evidence="5" id="KW-0408">Iron</keyword>
<dbReference type="Gene3D" id="3.90.380.10">
    <property type="entry name" value="Naphthalene 1,2-dioxygenase Alpha Subunit, Chain A, domain 1"/>
    <property type="match status" value="1"/>
</dbReference>
<dbReference type="InterPro" id="IPR001663">
    <property type="entry name" value="Rng_hydr_dOase-A"/>
</dbReference>
<dbReference type="GO" id="GO:0051537">
    <property type="term" value="F:2 iron, 2 sulfur cluster binding"/>
    <property type="evidence" value="ECO:0007669"/>
    <property type="project" value="UniProtKB-KW"/>
</dbReference>
<evidence type="ECO:0000256" key="4">
    <source>
        <dbReference type="ARBA" id="ARBA00023002"/>
    </source>
</evidence>
<protein>
    <submittedName>
        <fullName evidence="8">Phenylpropionate dioxygenase-like ring-hydroxylating dioxygenase large terminal subunit</fullName>
    </submittedName>
</protein>
<dbReference type="GO" id="GO:0005506">
    <property type="term" value="F:iron ion binding"/>
    <property type="evidence" value="ECO:0007669"/>
    <property type="project" value="InterPro"/>
</dbReference>
<dbReference type="SUPFAM" id="SSF55961">
    <property type="entry name" value="Bet v1-like"/>
    <property type="match status" value="1"/>
</dbReference>
<organism evidence="8 9">
    <name type="scientific">Oharaeibacter diazotrophicus</name>
    <dbReference type="NCBI Taxonomy" id="1920512"/>
    <lineage>
        <taxon>Bacteria</taxon>
        <taxon>Pseudomonadati</taxon>
        <taxon>Pseudomonadota</taxon>
        <taxon>Alphaproteobacteria</taxon>
        <taxon>Hyphomicrobiales</taxon>
        <taxon>Pleomorphomonadaceae</taxon>
        <taxon>Oharaeibacter</taxon>
    </lineage>
</organism>
<comment type="caution">
    <text evidence="8">The sequence shown here is derived from an EMBL/GenBank/DDBJ whole genome shotgun (WGS) entry which is preliminary data.</text>
</comment>
<proteinExistence type="predicted"/>
<dbReference type="OrthoDB" id="7456916at2"/>
<evidence type="ECO:0000256" key="3">
    <source>
        <dbReference type="ARBA" id="ARBA00022723"/>
    </source>
</evidence>
<keyword evidence="6" id="KW-0411">Iron-sulfur</keyword>
<dbReference type="InterPro" id="IPR017941">
    <property type="entry name" value="Rieske_2Fe-2S"/>
</dbReference>
<dbReference type="RefSeq" id="WP_126538732.1">
    <property type="nucleotide sequence ID" value="NZ_BSPM01000007.1"/>
</dbReference>
<evidence type="ECO:0000259" key="7">
    <source>
        <dbReference type="PROSITE" id="PS51296"/>
    </source>
</evidence>
<dbReference type="PANTHER" id="PTHR43756">
    <property type="entry name" value="CHOLINE MONOOXYGENASE, CHLOROPLASTIC"/>
    <property type="match status" value="1"/>
</dbReference>
<evidence type="ECO:0000256" key="6">
    <source>
        <dbReference type="ARBA" id="ARBA00023014"/>
    </source>
</evidence>
<evidence type="ECO:0000256" key="5">
    <source>
        <dbReference type="ARBA" id="ARBA00023004"/>
    </source>
</evidence>
<dbReference type="PROSITE" id="PS51296">
    <property type="entry name" value="RIESKE"/>
    <property type="match status" value="1"/>
</dbReference>
<accession>A0A4R6RA10</accession>
<keyword evidence="9" id="KW-1185">Reference proteome</keyword>
<keyword evidence="2" id="KW-0001">2Fe-2S</keyword>
<dbReference type="SUPFAM" id="SSF50022">
    <property type="entry name" value="ISP domain"/>
    <property type="match status" value="1"/>
</dbReference>
<evidence type="ECO:0000256" key="1">
    <source>
        <dbReference type="ARBA" id="ARBA00001962"/>
    </source>
</evidence>
<evidence type="ECO:0000256" key="2">
    <source>
        <dbReference type="ARBA" id="ARBA00022714"/>
    </source>
</evidence>
<dbReference type="Gene3D" id="2.102.10.10">
    <property type="entry name" value="Rieske [2Fe-2S] iron-sulphur domain"/>
    <property type="match status" value="1"/>
</dbReference>
<dbReference type="Proteomes" id="UP000294547">
    <property type="component" value="Unassembled WGS sequence"/>
</dbReference>
<dbReference type="InterPro" id="IPR036922">
    <property type="entry name" value="Rieske_2Fe-2S_sf"/>
</dbReference>
<sequence length="397" mass="45617">MHAVHAAAGLSPVDEATSLPAWLYTDPEFFEVEKEEVFRPSWQVVCHLSDVPEPGDYHTFDFIGEMIVVVRGEDGVVRAFHNVCRHRAARIVDGPAGNCGHRLNCPYHAWSYDLTGRLAGVPQRKTFGDLDVDTHGLVPVELEVFFGFIFVRLKSGGPSVAEMMRTYAPELEPYRFEELKALGRVTLRPRHLNWKNIGDNYSDSLHIAVAHPGLTRLFGRGYGIESTEWVDKMWGALRDTPSSNPSERAYQHFLPDVAHLPPERKRFWTYFKIWPNVAFDIYPDQVDFMQWIPISATESVIREIAYVLPDDRREMKVTRYLNWRINRQVNKEDTDLIYRVQAGMQTSAYTLGPLGETEVCLRHFSRKMRRLIPEARLRRAPAPGWSRHREGLADAAE</sequence>
<reference evidence="8 9" key="1">
    <citation type="submission" date="2019-03" db="EMBL/GenBank/DDBJ databases">
        <title>Genomic Encyclopedia of Type Strains, Phase IV (KMG-IV): sequencing the most valuable type-strain genomes for metagenomic binning, comparative biology and taxonomic classification.</title>
        <authorList>
            <person name="Goeker M."/>
        </authorList>
    </citation>
    <scope>NUCLEOTIDE SEQUENCE [LARGE SCALE GENOMIC DNA]</scope>
    <source>
        <strain evidence="8 9">DSM 102969</strain>
    </source>
</reference>
<keyword evidence="8" id="KW-0223">Dioxygenase</keyword>
<keyword evidence="3" id="KW-0479">Metal-binding</keyword>
<dbReference type="PANTHER" id="PTHR43756:SF5">
    <property type="entry name" value="CHOLINE MONOOXYGENASE, CHLOROPLASTIC"/>
    <property type="match status" value="1"/>
</dbReference>
<keyword evidence="4" id="KW-0560">Oxidoreductase</keyword>
<dbReference type="Pfam" id="PF00355">
    <property type="entry name" value="Rieske"/>
    <property type="match status" value="1"/>
</dbReference>
<dbReference type="CDD" id="cd00680">
    <property type="entry name" value="RHO_alpha_C"/>
    <property type="match status" value="1"/>
</dbReference>
<dbReference type="Pfam" id="PF00848">
    <property type="entry name" value="Ring_hydroxyl_A"/>
    <property type="match status" value="1"/>
</dbReference>
<dbReference type="PRINTS" id="PR00090">
    <property type="entry name" value="RNGDIOXGNASE"/>
</dbReference>
<dbReference type="GO" id="GO:0051213">
    <property type="term" value="F:dioxygenase activity"/>
    <property type="evidence" value="ECO:0007669"/>
    <property type="project" value="UniProtKB-KW"/>
</dbReference>
<dbReference type="EMBL" id="SNXY01000010">
    <property type="protein sequence ID" value="TDP82784.1"/>
    <property type="molecule type" value="Genomic_DNA"/>
</dbReference>
<evidence type="ECO:0000313" key="9">
    <source>
        <dbReference type="Proteomes" id="UP000294547"/>
    </source>
</evidence>
<feature type="domain" description="Rieske" evidence="7">
    <location>
        <begin position="43"/>
        <end position="151"/>
    </location>
</feature>
<comment type="cofactor">
    <cofactor evidence="1">
        <name>Fe cation</name>
        <dbReference type="ChEBI" id="CHEBI:24875"/>
    </cofactor>
</comment>
<gene>
    <name evidence="8" type="ORF">EDD54_4056</name>
</gene>
<dbReference type="InterPro" id="IPR015879">
    <property type="entry name" value="Ring_hydroxy_dOase_asu_C_dom"/>
</dbReference>